<proteinExistence type="predicted"/>
<evidence type="ECO:0000313" key="1">
    <source>
        <dbReference type="EMBL" id="KAI4323633.1"/>
    </source>
</evidence>
<dbReference type="Proteomes" id="UP000828941">
    <property type="component" value="Chromosome 9"/>
</dbReference>
<keyword evidence="2" id="KW-1185">Reference proteome</keyword>
<gene>
    <name evidence="1" type="ORF">L6164_023224</name>
</gene>
<name>A0ACB9MI04_BAUVA</name>
<comment type="caution">
    <text evidence="1">The sequence shown here is derived from an EMBL/GenBank/DDBJ whole genome shotgun (WGS) entry which is preliminary data.</text>
</comment>
<protein>
    <submittedName>
        <fullName evidence="1">Uncharacterized protein</fullName>
    </submittedName>
</protein>
<accession>A0ACB9MI04</accession>
<organism evidence="1 2">
    <name type="scientific">Bauhinia variegata</name>
    <name type="common">Purple orchid tree</name>
    <name type="synonym">Phanera variegata</name>
    <dbReference type="NCBI Taxonomy" id="167791"/>
    <lineage>
        <taxon>Eukaryota</taxon>
        <taxon>Viridiplantae</taxon>
        <taxon>Streptophyta</taxon>
        <taxon>Embryophyta</taxon>
        <taxon>Tracheophyta</taxon>
        <taxon>Spermatophyta</taxon>
        <taxon>Magnoliopsida</taxon>
        <taxon>eudicotyledons</taxon>
        <taxon>Gunneridae</taxon>
        <taxon>Pentapetalae</taxon>
        <taxon>rosids</taxon>
        <taxon>fabids</taxon>
        <taxon>Fabales</taxon>
        <taxon>Fabaceae</taxon>
        <taxon>Cercidoideae</taxon>
        <taxon>Cercideae</taxon>
        <taxon>Bauhiniinae</taxon>
        <taxon>Bauhinia</taxon>
    </lineage>
</organism>
<sequence length="273" mass="30587">MTIAVKQHKKASLQGEKEFKSEVNVLSKARHKNVVTLLGSCSEGNTRLLVYEYVCNGSLEQHLSKHSQTPLSWENRIKIAIGAAKGLLYLHENGIIHRDMKPYNILITHDHQPMLGDFDFARTQNQDSIHSTEVVGAVAYLAPEYLEHGKLSAKTDVYAFGVVLLQLMTGLSSTDKRLRGSLVGWARPLIKERNYPDLIDERVTTDPDFHQLFWMVRIVEKCLSTDPQKRLNVFAVVKALSEIVEGNTCGIIMRDSDYSSSESGDESEGALES</sequence>
<dbReference type="EMBL" id="CM039434">
    <property type="protein sequence ID" value="KAI4323633.1"/>
    <property type="molecule type" value="Genomic_DNA"/>
</dbReference>
<evidence type="ECO:0000313" key="2">
    <source>
        <dbReference type="Proteomes" id="UP000828941"/>
    </source>
</evidence>
<reference evidence="1 2" key="1">
    <citation type="journal article" date="2022" name="DNA Res.">
        <title>Chromosomal-level genome assembly of the orchid tree Bauhinia variegata (Leguminosae; Cercidoideae) supports the allotetraploid origin hypothesis of Bauhinia.</title>
        <authorList>
            <person name="Zhong Y."/>
            <person name="Chen Y."/>
            <person name="Zheng D."/>
            <person name="Pang J."/>
            <person name="Liu Y."/>
            <person name="Luo S."/>
            <person name="Meng S."/>
            <person name="Qian L."/>
            <person name="Wei D."/>
            <person name="Dai S."/>
            <person name="Zhou R."/>
        </authorList>
    </citation>
    <scope>NUCLEOTIDE SEQUENCE [LARGE SCALE GENOMIC DNA]</scope>
    <source>
        <strain evidence="1">BV-YZ2020</strain>
    </source>
</reference>